<evidence type="ECO:0000313" key="2">
    <source>
        <dbReference type="Proteomes" id="UP001234202"/>
    </source>
</evidence>
<dbReference type="EMBL" id="JASBWV010000017">
    <property type="protein sequence ID" value="KAJ9121287.1"/>
    <property type="molecule type" value="Genomic_DNA"/>
</dbReference>
<organism evidence="1 2">
    <name type="scientific">Naganishia onofrii</name>
    <dbReference type="NCBI Taxonomy" id="1851511"/>
    <lineage>
        <taxon>Eukaryota</taxon>
        <taxon>Fungi</taxon>
        <taxon>Dikarya</taxon>
        <taxon>Basidiomycota</taxon>
        <taxon>Agaricomycotina</taxon>
        <taxon>Tremellomycetes</taxon>
        <taxon>Filobasidiales</taxon>
        <taxon>Filobasidiaceae</taxon>
        <taxon>Naganishia</taxon>
    </lineage>
</organism>
<proteinExistence type="predicted"/>
<name>A0ACC2XDC6_9TREE</name>
<sequence length="541" mass="60839">MTIAVTDSYRNPILPGFNPDPSITYVEGKGYFLTTSTFEFFPGLPIYHSHDLTNWKLIGHALNRRSQGLDMRTVETSGGLWAPTIRYFKGKWYVACTCFYRLRVDGDKPDMIPPTGFYVVTDDIFDDTKWSDATYFEEQGFDQDLLFDDDDRVYLTTTRFEFSEKEAQGFRIVSYSNEIDIRTGTSLTRPNLTKDSSLGTAEGCHIIKREGLYYLFTAEGGTQNHHQEWVYRSSHPLGPWEAPPAGVNPVIFNGDHPDIQNTGHMDLIEGKEGRWWAVFLGVRPVFAKAQEHGVDLMPTHLGRETFLAPLEWIDGWPVVNGRKPVELIGEARGLSLVPEFPTWIDNFDSDKLQLGWYHIRTPIRQIYSLTERPGSIAIRGSAYRIDQEESPAALLRKQPGLNMDFSTEVEFTPTEIGEQAGAVVFMDKKSFASMAIQGVEDGKVGLVFKSPSGNRQFTEKSFPLAGPSAVTLRIKARTLSYEFSFKQAGSESFIVAGTVSTDSFKPLFTGIQVGIYAQGNVTPCLSSAYFKYARFDPPEEL</sequence>
<dbReference type="Proteomes" id="UP001234202">
    <property type="component" value="Unassembled WGS sequence"/>
</dbReference>
<accession>A0ACC2XDC6</accession>
<protein>
    <submittedName>
        <fullName evidence="1">Uncharacterized protein</fullName>
    </submittedName>
</protein>
<keyword evidence="2" id="KW-1185">Reference proteome</keyword>
<gene>
    <name evidence="1" type="ORF">QFC24_004623</name>
</gene>
<reference evidence="1" key="1">
    <citation type="submission" date="2023-04" db="EMBL/GenBank/DDBJ databases">
        <title>Draft Genome sequencing of Naganishia species isolated from polar environments using Oxford Nanopore Technology.</title>
        <authorList>
            <person name="Leo P."/>
            <person name="Venkateswaran K."/>
        </authorList>
    </citation>
    <scope>NUCLEOTIDE SEQUENCE</scope>
    <source>
        <strain evidence="1">DBVPG 5303</strain>
    </source>
</reference>
<comment type="caution">
    <text evidence="1">The sequence shown here is derived from an EMBL/GenBank/DDBJ whole genome shotgun (WGS) entry which is preliminary data.</text>
</comment>
<evidence type="ECO:0000313" key="1">
    <source>
        <dbReference type="EMBL" id="KAJ9121287.1"/>
    </source>
</evidence>